<name>A0ABW9RFN8_9GAMM</name>
<evidence type="ECO:0000313" key="7">
    <source>
        <dbReference type="EMBL" id="MTD28201.1"/>
    </source>
</evidence>
<dbReference type="RefSeq" id="WP_154753446.1">
    <property type="nucleotide sequence ID" value="NZ_WLZX01000005.1"/>
</dbReference>
<dbReference type="SUPFAM" id="SSF48498">
    <property type="entry name" value="Tetracyclin repressor-like, C-terminal domain"/>
    <property type="match status" value="1"/>
</dbReference>
<evidence type="ECO:0000256" key="5">
    <source>
        <dbReference type="PROSITE-ProRule" id="PRU00335"/>
    </source>
</evidence>
<keyword evidence="2" id="KW-0805">Transcription regulation</keyword>
<gene>
    <name evidence="7" type="ORF">GK011_14750</name>
</gene>
<dbReference type="Proteomes" id="UP000480164">
    <property type="component" value="Unassembled WGS sequence"/>
</dbReference>
<feature type="domain" description="HTH tetR-type" evidence="6">
    <location>
        <begin position="6"/>
        <end position="66"/>
    </location>
</feature>
<dbReference type="Gene3D" id="1.10.357.10">
    <property type="entry name" value="Tetracycline Repressor, domain 2"/>
    <property type="match status" value="1"/>
</dbReference>
<keyword evidence="8" id="KW-1185">Reference proteome</keyword>
<evidence type="ECO:0000313" key="8">
    <source>
        <dbReference type="Proteomes" id="UP000480164"/>
    </source>
</evidence>
<dbReference type="InterPro" id="IPR001647">
    <property type="entry name" value="HTH_TetR"/>
</dbReference>
<evidence type="ECO:0000259" key="6">
    <source>
        <dbReference type="PROSITE" id="PS50977"/>
    </source>
</evidence>
<dbReference type="InterPro" id="IPR009057">
    <property type="entry name" value="Homeodomain-like_sf"/>
</dbReference>
<dbReference type="SUPFAM" id="SSF46689">
    <property type="entry name" value="Homeodomain-like"/>
    <property type="match status" value="1"/>
</dbReference>
<dbReference type="PANTHER" id="PTHR47506:SF6">
    <property type="entry name" value="HTH-TYPE TRANSCRIPTIONAL REPRESSOR NEMR"/>
    <property type="match status" value="1"/>
</dbReference>
<dbReference type="Pfam" id="PF13977">
    <property type="entry name" value="TetR_C_6"/>
    <property type="match status" value="1"/>
</dbReference>
<feature type="DNA-binding region" description="H-T-H motif" evidence="5">
    <location>
        <begin position="29"/>
        <end position="48"/>
    </location>
</feature>
<organism evidence="7 8">
    <name type="scientific">Erwinia sorbitola</name>
    <dbReference type="NCBI Taxonomy" id="2681984"/>
    <lineage>
        <taxon>Bacteria</taxon>
        <taxon>Pseudomonadati</taxon>
        <taxon>Pseudomonadota</taxon>
        <taxon>Gammaproteobacteria</taxon>
        <taxon>Enterobacterales</taxon>
        <taxon>Erwiniaceae</taxon>
        <taxon>Erwinia</taxon>
    </lineage>
</organism>
<dbReference type="Pfam" id="PF00440">
    <property type="entry name" value="TetR_N"/>
    <property type="match status" value="1"/>
</dbReference>
<dbReference type="InterPro" id="IPR039538">
    <property type="entry name" value="BetI_C"/>
</dbReference>
<dbReference type="PANTHER" id="PTHR47506">
    <property type="entry name" value="TRANSCRIPTIONAL REGULATORY PROTEIN"/>
    <property type="match status" value="1"/>
</dbReference>
<reference evidence="7 8" key="1">
    <citation type="submission" date="2019-11" db="EMBL/GenBank/DDBJ databases">
        <title>Erwinia sp. nov., isolated from feces of birds in Tibet plateau of China.</title>
        <authorList>
            <person name="Ge Y."/>
        </authorList>
    </citation>
    <scope>NUCLEOTIDE SEQUENCE [LARGE SCALE GENOMIC DNA]</scope>
    <source>
        <strain evidence="7 8">J316</strain>
    </source>
</reference>
<dbReference type="EMBL" id="WLZX01000005">
    <property type="protein sequence ID" value="MTD28201.1"/>
    <property type="molecule type" value="Genomic_DNA"/>
</dbReference>
<evidence type="ECO:0000256" key="2">
    <source>
        <dbReference type="ARBA" id="ARBA00023015"/>
    </source>
</evidence>
<protein>
    <submittedName>
        <fullName evidence="7">TetR family transcriptional regulator</fullName>
    </submittedName>
</protein>
<dbReference type="Gene3D" id="1.10.10.60">
    <property type="entry name" value="Homeodomain-like"/>
    <property type="match status" value="1"/>
</dbReference>
<sequence>MSTDKSSTWHRLINAAAKCFSEKGFNGASIGDIARQAEVSQGAMYTWFKGKSALISAIVEEEKNTALLNYSQPYSGSPFERICQLVKSCINDVGYPAGHRLWVEIIAEAARNDEVKATFMATDLLMRNGIKTIIQDGIEKGEFDRQLEAESATIAIYALIDGLISRKAINPEFDLETQLPTLDGILKFILKAT</sequence>
<keyword evidence="1" id="KW-0678">Repressor</keyword>
<comment type="caution">
    <text evidence="7">The sequence shown here is derived from an EMBL/GenBank/DDBJ whole genome shotgun (WGS) entry which is preliminary data.</text>
</comment>
<proteinExistence type="predicted"/>
<evidence type="ECO:0000256" key="3">
    <source>
        <dbReference type="ARBA" id="ARBA00023125"/>
    </source>
</evidence>
<evidence type="ECO:0000256" key="4">
    <source>
        <dbReference type="ARBA" id="ARBA00023163"/>
    </source>
</evidence>
<keyword evidence="3 5" id="KW-0238">DNA-binding</keyword>
<dbReference type="PRINTS" id="PR00455">
    <property type="entry name" value="HTHTETR"/>
</dbReference>
<evidence type="ECO:0000256" key="1">
    <source>
        <dbReference type="ARBA" id="ARBA00022491"/>
    </source>
</evidence>
<accession>A0ABW9RFN8</accession>
<dbReference type="InterPro" id="IPR036271">
    <property type="entry name" value="Tet_transcr_reg_TetR-rel_C_sf"/>
</dbReference>
<keyword evidence="4" id="KW-0804">Transcription</keyword>
<dbReference type="PROSITE" id="PS50977">
    <property type="entry name" value="HTH_TETR_2"/>
    <property type="match status" value="1"/>
</dbReference>